<comment type="caution">
    <text evidence="2">The sequence shown here is derived from an EMBL/GenBank/DDBJ whole genome shotgun (WGS) entry which is preliminary data.</text>
</comment>
<keyword evidence="1" id="KW-0732">Signal</keyword>
<reference evidence="2 3" key="1">
    <citation type="submission" date="2024-07" db="EMBL/GenBank/DDBJ databases">
        <title>Section-level genome sequencing and comparative genomics of Aspergillus sections Usti and Cavernicolus.</title>
        <authorList>
            <consortium name="Lawrence Berkeley National Laboratory"/>
            <person name="Nybo J.L."/>
            <person name="Vesth T.C."/>
            <person name="Theobald S."/>
            <person name="Frisvad J.C."/>
            <person name="Larsen T.O."/>
            <person name="Kjaerboelling I."/>
            <person name="Rothschild-Mancinelli K."/>
            <person name="Lyhne E.K."/>
            <person name="Kogle M.E."/>
            <person name="Barry K."/>
            <person name="Clum A."/>
            <person name="Na H."/>
            <person name="Ledsgaard L."/>
            <person name="Lin J."/>
            <person name="Lipzen A."/>
            <person name="Kuo A."/>
            <person name="Riley R."/>
            <person name="Mondo S."/>
            <person name="LaButti K."/>
            <person name="Haridas S."/>
            <person name="Pangalinan J."/>
            <person name="Salamov A.A."/>
            <person name="Simmons B.A."/>
            <person name="Magnuson J.K."/>
            <person name="Chen J."/>
            <person name="Drula E."/>
            <person name="Henrissat B."/>
            <person name="Wiebenga A."/>
            <person name="Lubbers R.J."/>
            <person name="Gomes A.C."/>
            <person name="Makela M.R."/>
            <person name="Stajich J."/>
            <person name="Grigoriev I.V."/>
            <person name="Mortensen U.H."/>
            <person name="De vries R.P."/>
            <person name="Baker S.E."/>
            <person name="Andersen M.R."/>
        </authorList>
    </citation>
    <scope>NUCLEOTIDE SEQUENCE [LARGE SCALE GENOMIC DNA]</scope>
    <source>
        <strain evidence="2 3">CBS 600.67</strain>
    </source>
</reference>
<gene>
    <name evidence="2" type="ORF">BDW59DRAFT_166265</name>
</gene>
<protein>
    <recommendedName>
        <fullName evidence="4">Cyanovirin-N domain-containing protein</fullName>
    </recommendedName>
</protein>
<dbReference type="EMBL" id="JBFXLS010000099">
    <property type="protein sequence ID" value="KAL2816620.1"/>
    <property type="molecule type" value="Genomic_DNA"/>
</dbReference>
<feature type="chain" id="PRO_5045439320" description="Cyanovirin-N domain-containing protein" evidence="1">
    <location>
        <begin position="19"/>
        <end position="164"/>
    </location>
</feature>
<evidence type="ECO:0000256" key="1">
    <source>
        <dbReference type="SAM" id="SignalP"/>
    </source>
</evidence>
<name>A0ABR4HMB5_9EURO</name>
<organism evidence="2 3">
    <name type="scientific">Aspergillus cavernicola</name>
    <dbReference type="NCBI Taxonomy" id="176166"/>
    <lineage>
        <taxon>Eukaryota</taxon>
        <taxon>Fungi</taxon>
        <taxon>Dikarya</taxon>
        <taxon>Ascomycota</taxon>
        <taxon>Pezizomycotina</taxon>
        <taxon>Eurotiomycetes</taxon>
        <taxon>Eurotiomycetidae</taxon>
        <taxon>Eurotiales</taxon>
        <taxon>Aspergillaceae</taxon>
        <taxon>Aspergillus</taxon>
        <taxon>Aspergillus subgen. Nidulantes</taxon>
    </lineage>
</organism>
<accession>A0ABR4HMB5</accession>
<evidence type="ECO:0000313" key="3">
    <source>
        <dbReference type="Proteomes" id="UP001610335"/>
    </source>
</evidence>
<sequence>MKIFRASVVLTLFADSLAAPSPLDLHQPANQLCVTLQHQRATSKTSISITDKATSEFLGYTCSNSLKSGATSTFPVAVHVDAYGAGNITVNDRTYRVHDNPELLRGITCMRICDHKEILVKCDDVPLPASSLGRCVNNIKKDNCFDESATVMRLHMVLVADDYA</sequence>
<proteinExistence type="predicted"/>
<evidence type="ECO:0000313" key="2">
    <source>
        <dbReference type="EMBL" id="KAL2816620.1"/>
    </source>
</evidence>
<keyword evidence="3" id="KW-1185">Reference proteome</keyword>
<dbReference type="Proteomes" id="UP001610335">
    <property type="component" value="Unassembled WGS sequence"/>
</dbReference>
<feature type="signal peptide" evidence="1">
    <location>
        <begin position="1"/>
        <end position="18"/>
    </location>
</feature>
<evidence type="ECO:0008006" key="4">
    <source>
        <dbReference type="Google" id="ProtNLM"/>
    </source>
</evidence>